<protein>
    <recommendedName>
        <fullName evidence="4">AIG1-type G domain-containing protein</fullName>
    </recommendedName>
</protein>
<reference evidence="5" key="2">
    <citation type="submission" date="2025-09" db="UniProtKB">
        <authorList>
            <consortium name="Ensembl"/>
        </authorList>
    </citation>
    <scope>IDENTIFICATION</scope>
</reference>
<dbReference type="PROSITE" id="PS51720">
    <property type="entry name" value="G_AIG1"/>
    <property type="match status" value="1"/>
</dbReference>
<name>A0A3B4WX06_SERLL</name>
<evidence type="ECO:0000256" key="3">
    <source>
        <dbReference type="ARBA" id="ARBA00023134"/>
    </source>
</evidence>
<dbReference type="InterPro" id="IPR027417">
    <property type="entry name" value="P-loop_NTPase"/>
</dbReference>
<proteinExistence type="inferred from homology"/>
<dbReference type="Proteomes" id="UP000261360">
    <property type="component" value="Unplaced"/>
</dbReference>
<dbReference type="Pfam" id="PF04548">
    <property type="entry name" value="AIG1"/>
    <property type="match status" value="1"/>
</dbReference>
<keyword evidence="6" id="KW-1185">Reference proteome</keyword>
<dbReference type="PANTHER" id="PTHR10903">
    <property type="entry name" value="GTPASE, IMAP FAMILY MEMBER-RELATED"/>
    <property type="match status" value="1"/>
</dbReference>
<evidence type="ECO:0000313" key="6">
    <source>
        <dbReference type="Proteomes" id="UP000261360"/>
    </source>
</evidence>
<comment type="similarity">
    <text evidence="1">Belongs to the TRAFAC class TrmE-Era-EngA-EngB-Septin-like GTPase superfamily. AIG1/Toc34/Toc159-like paraseptin GTPase family. IAN subfamily.</text>
</comment>
<feature type="domain" description="AIG1-type G" evidence="4">
    <location>
        <begin position="12"/>
        <end position="211"/>
    </location>
</feature>
<accession>A0A3B4WX06</accession>
<dbReference type="SUPFAM" id="SSF52540">
    <property type="entry name" value="P-loop containing nucleoside triphosphate hydrolases"/>
    <property type="match status" value="1"/>
</dbReference>
<keyword evidence="3" id="KW-0342">GTP-binding</keyword>
<evidence type="ECO:0000256" key="1">
    <source>
        <dbReference type="ARBA" id="ARBA00008535"/>
    </source>
</evidence>
<reference evidence="5" key="1">
    <citation type="submission" date="2025-08" db="UniProtKB">
        <authorList>
            <consortium name="Ensembl"/>
        </authorList>
    </citation>
    <scope>IDENTIFICATION</scope>
</reference>
<organism evidence="5 6">
    <name type="scientific">Seriola lalandi dorsalis</name>
    <dbReference type="NCBI Taxonomy" id="1841481"/>
    <lineage>
        <taxon>Eukaryota</taxon>
        <taxon>Metazoa</taxon>
        <taxon>Chordata</taxon>
        <taxon>Craniata</taxon>
        <taxon>Vertebrata</taxon>
        <taxon>Euteleostomi</taxon>
        <taxon>Actinopterygii</taxon>
        <taxon>Neopterygii</taxon>
        <taxon>Teleostei</taxon>
        <taxon>Neoteleostei</taxon>
        <taxon>Acanthomorphata</taxon>
        <taxon>Carangaria</taxon>
        <taxon>Carangiformes</taxon>
        <taxon>Carangidae</taxon>
        <taxon>Seriola</taxon>
    </lineage>
</organism>
<evidence type="ECO:0000259" key="4">
    <source>
        <dbReference type="PROSITE" id="PS51720"/>
    </source>
</evidence>
<evidence type="ECO:0000256" key="2">
    <source>
        <dbReference type="ARBA" id="ARBA00022741"/>
    </source>
</evidence>
<keyword evidence="2" id="KW-0547">Nucleotide-binding</keyword>
<dbReference type="STRING" id="1841481.ENSSLDP00000008460"/>
<dbReference type="PANTHER" id="PTHR10903:SF112">
    <property type="entry name" value="SI:CH211-113E8.5"/>
    <property type="match status" value="1"/>
</dbReference>
<dbReference type="Ensembl" id="ENSSLDT00000008733.1">
    <property type="protein sequence ID" value="ENSSLDP00000008460.1"/>
    <property type="gene ID" value="ENSSLDG00000006704.1"/>
</dbReference>
<evidence type="ECO:0000313" key="5">
    <source>
        <dbReference type="Ensembl" id="ENSSLDP00000008460.1"/>
    </source>
</evidence>
<sequence length="244" mass="27763">MFFYTGFLTTTAEDLRIVMVGKDGTGKSSTGNTLLGRQCFETNFYFNCTPQCYKQGAVVDGQQVSVIDTPDFDRTWFHDRLIHQCVHLAAPGPHVFLLVISLGRFTEEEKQMVQKIKELFGQDADRHCMVLFTHGDHLEDATIEEDLKDRSQVTELLHKITNLVRKNGGSHYTNQMFKQAMREIQERMEERRCKERKEEDMKGNEVVQAGEAEDSGSLLIGGIKLLGLGSVQIQEILTRCERIG</sequence>
<dbReference type="AlphaFoldDB" id="A0A3B4WX06"/>
<dbReference type="InterPro" id="IPR045058">
    <property type="entry name" value="GIMA/IAN/Toc"/>
</dbReference>
<dbReference type="InterPro" id="IPR006703">
    <property type="entry name" value="G_AIG1"/>
</dbReference>
<dbReference type="GeneTree" id="ENSGT01120000271858"/>
<dbReference type="FunFam" id="3.40.50.300:FF:000366">
    <property type="entry name" value="GTPase, IMAP family member 2"/>
    <property type="match status" value="1"/>
</dbReference>
<dbReference type="GO" id="GO:0005525">
    <property type="term" value="F:GTP binding"/>
    <property type="evidence" value="ECO:0007669"/>
    <property type="project" value="UniProtKB-KW"/>
</dbReference>
<dbReference type="Gene3D" id="3.40.50.300">
    <property type="entry name" value="P-loop containing nucleotide triphosphate hydrolases"/>
    <property type="match status" value="1"/>
</dbReference>